<evidence type="ECO:0000256" key="1">
    <source>
        <dbReference type="SAM" id="MobiDB-lite"/>
    </source>
</evidence>
<keyword evidence="3" id="KW-1185">Reference proteome</keyword>
<sequence>MMGNEKGRAATPPSCVKSPSHQTHGTTDWVSAVDLIENNADPSPTPQSQYSDMEETGNEQTQVLAGHSCGSEKSTAWKEICQGGKKHCPTTDNLGACLSPTSEHEIKTTLQAPAHPPSPHFPCYAPASSEVPNRSKTRDYGGKAERGNFGIQDQPREMAPCECKAHVNHNNQKELDDGEKWAVAKDTIHEGLVEALPIVPQGTKSQGADAQ</sequence>
<feature type="compositionally biased region" description="Basic and acidic residues" evidence="1">
    <location>
        <begin position="136"/>
        <end position="146"/>
    </location>
</feature>
<protein>
    <submittedName>
        <fullName evidence="2">Uncharacterized protein</fullName>
    </submittedName>
</protein>
<evidence type="ECO:0000313" key="2">
    <source>
        <dbReference type="EMBL" id="KFO24766.1"/>
    </source>
</evidence>
<feature type="compositionally biased region" description="Polar residues" evidence="1">
    <location>
        <begin position="17"/>
        <end position="29"/>
    </location>
</feature>
<gene>
    <name evidence="2" type="ORF">H920_13856</name>
</gene>
<proteinExistence type="predicted"/>
<evidence type="ECO:0000313" key="3">
    <source>
        <dbReference type="Proteomes" id="UP000028990"/>
    </source>
</evidence>
<accession>A0A091DPN7</accession>
<feature type="region of interest" description="Disordered" evidence="1">
    <location>
        <begin position="124"/>
        <end position="150"/>
    </location>
</feature>
<dbReference type="AlphaFoldDB" id="A0A091DPN7"/>
<dbReference type="EMBL" id="KN123498">
    <property type="protein sequence ID" value="KFO24766.1"/>
    <property type="molecule type" value="Genomic_DNA"/>
</dbReference>
<feature type="compositionally biased region" description="Polar residues" evidence="1">
    <location>
        <begin position="40"/>
        <end position="51"/>
    </location>
</feature>
<reference evidence="2 3" key="1">
    <citation type="submission" date="2013-11" db="EMBL/GenBank/DDBJ databases">
        <title>The Damaraland mole rat (Fukomys damarensis) genome and evolution of African mole rats.</title>
        <authorList>
            <person name="Gladyshev V.N."/>
            <person name="Fang X."/>
        </authorList>
    </citation>
    <scope>NUCLEOTIDE SEQUENCE [LARGE SCALE GENOMIC DNA]</scope>
    <source>
        <tissue evidence="2">Liver</tissue>
    </source>
</reference>
<organism evidence="2 3">
    <name type="scientific">Fukomys damarensis</name>
    <name type="common">Damaraland mole rat</name>
    <name type="synonym">Cryptomys damarensis</name>
    <dbReference type="NCBI Taxonomy" id="885580"/>
    <lineage>
        <taxon>Eukaryota</taxon>
        <taxon>Metazoa</taxon>
        <taxon>Chordata</taxon>
        <taxon>Craniata</taxon>
        <taxon>Vertebrata</taxon>
        <taxon>Euteleostomi</taxon>
        <taxon>Mammalia</taxon>
        <taxon>Eutheria</taxon>
        <taxon>Euarchontoglires</taxon>
        <taxon>Glires</taxon>
        <taxon>Rodentia</taxon>
        <taxon>Hystricomorpha</taxon>
        <taxon>Bathyergidae</taxon>
        <taxon>Fukomys</taxon>
    </lineage>
</organism>
<feature type="region of interest" description="Disordered" evidence="1">
    <location>
        <begin position="1"/>
        <end position="61"/>
    </location>
</feature>
<name>A0A091DPN7_FUKDA</name>
<dbReference type="Proteomes" id="UP000028990">
    <property type="component" value="Unassembled WGS sequence"/>
</dbReference>